<feature type="chain" id="PRO_5040217870" evidence="1">
    <location>
        <begin position="23"/>
        <end position="237"/>
    </location>
</feature>
<keyword evidence="1" id="KW-0732">Signal</keyword>
<dbReference type="InterPro" id="IPR038606">
    <property type="entry name" value="To_sf"/>
</dbReference>
<protein>
    <submittedName>
        <fullName evidence="2">Uncharacterized protein</fullName>
    </submittedName>
</protein>
<evidence type="ECO:0000313" key="3">
    <source>
        <dbReference type="Proteomes" id="UP001153620"/>
    </source>
</evidence>
<dbReference type="Proteomes" id="UP001153620">
    <property type="component" value="Chromosome 3"/>
</dbReference>
<organism evidence="2 3">
    <name type="scientific">Chironomus riparius</name>
    <dbReference type="NCBI Taxonomy" id="315576"/>
    <lineage>
        <taxon>Eukaryota</taxon>
        <taxon>Metazoa</taxon>
        <taxon>Ecdysozoa</taxon>
        <taxon>Arthropoda</taxon>
        <taxon>Hexapoda</taxon>
        <taxon>Insecta</taxon>
        <taxon>Pterygota</taxon>
        <taxon>Neoptera</taxon>
        <taxon>Endopterygota</taxon>
        <taxon>Diptera</taxon>
        <taxon>Nematocera</taxon>
        <taxon>Chironomoidea</taxon>
        <taxon>Chironomidae</taxon>
        <taxon>Chironominae</taxon>
        <taxon>Chironomus</taxon>
    </lineage>
</organism>
<reference evidence="2" key="1">
    <citation type="submission" date="2022-01" db="EMBL/GenBank/DDBJ databases">
        <authorList>
            <person name="King R."/>
        </authorList>
    </citation>
    <scope>NUCLEOTIDE SEQUENCE</scope>
</reference>
<dbReference type="OrthoDB" id="8186595at2759"/>
<dbReference type="Gene3D" id="3.15.10.30">
    <property type="entry name" value="Haemolymph juvenile hormone binding protein"/>
    <property type="match status" value="1"/>
</dbReference>
<evidence type="ECO:0000256" key="1">
    <source>
        <dbReference type="SAM" id="SignalP"/>
    </source>
</evidence>
<reference evidence="2" key="2">
    <citation type="submission" date="2022-10" db="EMBL/GenBank/DDBJ databases">
        <authorList>
            <consortium name="ENA_rothamsted_submissions"/>
            <consortium name="culmorum"/>
            <person name="King R."/>
        </authorList>
    </citation>
    <scope>NUCLEOTIDE SEQUENCE</scope>
</reference>
<name>A0A9N9S0M1_9DIPT</name>
<dbReference type="EMBL" id="OU895879">
    <property type="protein sequence ID" value="CAG9806927.1"/>
    <property type="molecule type" value="Genomic_DNA"/>
</dbReference>
<dbReference type="PANTHER" id="PTHR11008:SF32">
    <property type="entry name" value="CIRCADIAN CLOCK-CONTROLLED PROTEIN DAYWAKE-RELATED"/>
    <property type="match status" value="1"/>
</dbReference>
<dbReference type="SMART" id="SM00700">
    <property type="entry name" value="JHBP"/>
    <property type="match status" value="1"/>
</dbReference>
<sequence>MLFTYFIIFILSFLKCTTCVLSSSSIERCKVSDETCILKVANDVLHGSYEGNADIALPSIDPLISKVMRVVQDSGPVVIEATMTNFEIHGFSKGKFKKFRGFDKNVLEIELKAPSGVFKGPYKLNGKILIIPVTGEGTTDTKFIDLNMKMTLPLTNTTRNGKTYYKIVNPKMTFDLPGGDIYLSHLSSFANTFINWSFGIVVSALKGPVSIPMVQLFAEKINAVFDKVPYEELFLES</sequence>
<keyword evidence="3" id="KW-1185">Reference proteome</keyword>
<dbReference type="GO" id="GO:0005615">
    <property type="term" value="C:extracellular space"/>
    <property type="evidence" value="ECO:0007669"/>
    <property type="project" value="TreeGrafter"/>
</dbReference>
<gene>
    <name evidence="2" type="ORF">CHIRRI_LOCUS9780</name>
</gene>
<dbReference type="PANTHER" id="PTHR11008">
    <property type="entry name" value="PROTEIN TAKEOUT-LIKE PROTEIN"/>
    <property type="match status" value="1"/>
</dbReference>
<feature type="signal peptide" evidence="1">
    <location>
        <begin position="1"/>
        <end position="22"/>
    </location>
</feature>
<dbReference type="Pfam" id="PF06585">
    <property type="entry name" value="JHBP"/>
    <property type="match status" value="1"/>
</dbReference>
<proteinExistence type="predicted"/>
<evidence type="ECO:0000313" key="2">
    <source>
        <dbReference type="EMBL" id="CAG9806927.1"/>
    </source>
</evidence>
<dbReference type="InterPro" id="IPR010562">
    <property type="entry name" value="Haemolymph_juvenile_hormone-bd"/>
</dbReference>
<accession>A0A9N9S0M1</accession>
<dbReference type="AlphaFoldDB" id="A0A9N9S0M1"/>